<evidence type="ECO:0000256" key="1">
    <source>
        <dbReference type="ARBA" id="ARBA00010641"/>
    </source>
</evidence>
<proteinExistence type="inferred from homology"/>
<evidence type="ECO:0000256" key="4">
    <source>
        <dbReference type="ARBA" id="ARBA00023125"/>
    </source>
</evidence>
<keyword evidence="9" id="KW-1185">Reference proteome</keyword>
<keyword evidence="5" id="KW-0804">Transcription</keyword>
<dbReference type="Gene3D" id="1.10.10.10">
    <property type="entry name" value="Winged helix-like DNA-binding domain superfamily/Winged helix DNA-binding domain"/>
    <property type="match status" value="1"/>
</dbReference>
<dbReference type="InterPro" id="IPR007630">
    <property type="entry name" value="RNA_pol_sigma70_r4"/>
</dbReference>
<organism evidence="8 9">
    <name type="scientific">Streptoalloteichus hindustanus</name>
    <dbReference type="NCBI Taxonomy" id="2017"/>
    <lineage>
        <taxon>Bacteria</taxon>
        <taxon>Bacillati</taxon>
        <taxon>Actinomycetota</taxon>
        <taxon>Actinomycetes</taxon>
        <taxon>Pseudonocardiales</taxon>
        <taxon>Pseudonocardiaceae</taxon>
        <taxon>Streptoalloteichus</taxon>
    </lineage>
</organism>
<dbReference type="PANTHER" id="PTHR43133:SF50">
    <property type="entry name" value="ECF RNA POLYMERASE SIGMA FACTOR SIGM"/>
    <property type="match status" value="1"/>
</dbReference>
<dbReference type="Pfam" id="PF04542">
    <property type="entry name" value="Sigma70_r2"/>
    <property type="match status" value="1"/>
</dbReference>
<dbReference type="RefSeq" id="WP_073487122.1">
    <property type="nucleotide sequence ID" value="NZ_FQVN01000008.1"/>
</dbReference>
<dbReference type="GO" id="GO:0003677">
    <property type="term" value="F:DNA binding"/>
    <property type="evidence" value="ECO:0007669"/>
    <property type="project" value="UniProtKB-KW"/>
</dbReference>
<evidence type="ECO:0000259" key="6">
    <source>
        <dbReference type="Pfam" id="PF04542"/>
    </source>
</evidence>
<feature type="domain" description="RNA polymerase sigma-70 region 4" evidence="7">
    <location>
        <begin position="104"/>
        <end position="152"/>
    </location>
</feature>
<sequence length="172" mass="19482">MDDLPTFTRLARERAAAWRRLAFLMCGGDWARAEDIVQVALVRLYKQWRRIRVDTVDAYMHTVISRLAIDESRRAYRHTEVLGEPPDSARVTSTPDDTLDVRAALRQVPQRQRAVLVLRFYSDLTVAETAKTLGVTEGTVKSQTARGLEALRSFLSDSSGRMSNEEDEVTTP</sequence>
<dbReference type="PANTHER" id="PTHR43133">
    <property type="entry name" value="RNA POLYMERASE ECF-TYPE SIGMA FACTO"/>
    <property type="match status" value="1"/>
</dbReference>
<evidence type="ECO:0000256" key="3">
    <source>
        <dbReference type="ARBA" id="ARBA00023082"/>
    </source>
</evidence>
<dbReference type="GO" id="GO:0016987">
    <property type="term" value="F:sigma factor activity"/>
    <property type="evidence" value="ECO:0007669"/>
    <property type="project" value="UniProtKB-KW"/>
</dbReference>
<dbReference type="InterPro" id="IPR013324">
    <property type="entry name" value="RNA_pol_sigma_r3/r4-like"/>
</dbReference>
<keyword evidence="3" id="KW-0731">Sigma factor</keyword>
<dbReference type="NCBIfam" id="TIGR02937">
    <property type="entry name" value="sigma70-ECF"/>
    <property type="match status" value="1"/>
</dbReference>
<keyword evidence="4" id="KW-0238">DNA-binding</keyword>
<dbReference type="SUPFAM" id="SSF88659">
    <property type="entry name" value="Sigma3 and sigma4 domains of RNA polymerase sigma factors"/>
    <property type="match status" value="1"/>
</dbReference>
<name>A0A1M5J476_STRHI</name>
<dbReference type="Proteomes" id="UP000184501">
    <property type="component" value="Unassembled WGS sequence"/>
</dbReference>
<accession>A0A1M5J476</accession>
<dbReference type="EMBL" id="FQVN01000008">
    <property type="protein sequence ID" value="SHG35407.1"/>
    <property type="molecule type" value="Genomic_DNA"/>
</dbReference>
<dbReference type="InterPro" id="IPR039425">
    <property type="entry name" value="RNA_pol_sigma-70-like"/>
</dbReference>
<protein>
    <submittedName>
        <fullName evidence="8">RNA polymerase sigma-70 factor, sigma-E family</fullName>
    </submittedName>
</protein>
<dbReference type="OrthoDB" id="3783006at2"/>
<dbReference type="AlphaFoldDB" id="A0A1M5J476"/>
<dbReference type="InterPro" id="IPR014284">
    <property type="entry name" value="RNA_pol_sigma-70_dom"/>
</dbReference>
<keyword evidence="2" id="KW-0805">Transcription regulation</keyword>
<dbReference type="SUPFAM" id="SSF88946">
    <property type="entry name" value="Sigma2 domain of RNA polymerase sigma factors"/>
    <property type="match status" value="1"/>
</dbReference>
<evidence type="ECO:0000256" key="5">
    <source>
        <dbReference type="ARBA" id="ARBA00023163"/>
    </source>
</evidence>
<comment type="similarity">
    <text evidence="1">Belongs to the sigma-70 factor family. ECF subfamily.</text>
</comment>
<dbReference type="InterPro" id="IPR013325">
    <property type="entry name" value="RNA_pol_sigma_r2"/>
</dbReference>
<dbReference type="Pfam" id="PF04545">
    <property type="entry name" value="Sigma70_r4"/>
    <property type="match status" value="1"/>
</dbReference>
<gene>
    <name evidence="8" type="ORF">SAMN05444320_108129</name>
</gene>
<feature type="domain" description="RNA polymerase sigma-70 region 2" evidence="6">
    <location>
        <begin position="19"/>
        <end position="77"/>
    </location>
</feature>
<dbReference type="InterPro" id="IPR007627">
    <property type="entry name" value="RNA_pol_sigma70_r2"/>
</dbReference>
<evidence type="ECO:0000259" key="7">
    <source>
        <dbReference type="Pfam" id="PF04545"/>
    </source>
</evidence>
<reference evidence="8 9" key="1">
    <citation type="submission" date="2016-11" db="EMBL/GenBank/DDBJ databases">
        <authorList>
            <person name="Jaros S."/>
            <person name="Januszkiewicz K."/>
            <person name="Wedrychowicz H."/>
        </authorList>
    </citation>
    <scope>NUCLEOTIDE SEQUENCE [LARGE SCALE GENOMIC DNA]</scope>
    <source>
        <strain evidence="8 9">DSM 44523</strain>
    </source>
</reference>
<evidence type="ECO:0000313" key="9">
    <source>
        <dbReference type="Proteomes" id="UP000184501"/>
    </source>
</evidence>
<evidence type="ECO:0000313" key="8">
    <source>
        <dbReference type="EMBL" id="SHG35407.1"/>
    </source>
</evidence>
<evidence type="ECO:0000256" key="2">
    <source>
        <dbReference type="ARBA" id="ARBA00023015"/>
    </source>
</evidence>
<dbReference type="STRING" id="2017.SAMN05444320_108129"/>
<dbReference type="CDD" id="cd06171">
    <property type="entry name" value="Sigma70_r4"/>
    <property type="match status" value="1"/>
</dbReference>
<dbReference type="GO" id="GO:0006352">
    <property type="term" value="P:DNA-templated transcription initiation"/>
    <property type="evidence" value="ECO:0007669"/>
    <property type="project" value="InterPro"/>
</dbReference>
<dbReference type="InterPro" id="IPR036388">
    <property type="entry name" value="WH-like_DNA-bd_sf"/>
</dbReference>
<dbReference type="Gene3D" id="1.10.1740.10">
    <property type="match status" value="1"/>
</dbReference>